<keyword evidence="2" id="KW-1185">Reference proteome</keyword>
<dbReference type="RefSeq" id="WP_015243817.1">
    <property type="nucleotide sequence ID" value="NC_019892.1"/>
</dbReference>
<proteinExistence type="predicted"/>
<protein>
    <submittedName>
        <fullName evidence="1">Uncharacterized protein</fullName>
    </submittedName>
</protein>
<gene>
    <name evidence="1" type="ordered locus">Sinac_0180</name>
</gene>
<accession>L0D5U6</accession>
<evidence type="ECO:0000313" key="2">
    <source>
        <dbReference type="Proteomes" id="UP000010798"/>
    </source>
</evidence>
<dbReference type="KEGG" id="saci:Sinac_0180"/>
<evidence type="ECO:0000313" key="1">
    <source>
        <dbReference type="EMBL" id="AGA24632.1"/>
    </source>
</evidence>
<sequence>MPLKLFVGLAFLGLLGLGISGCSGSSDPVASSTKEFTVAPQATMTPEEIAKVEQDAMKKQAEADKKAGKR</sequence>
<organism evidence="1 2">
    <name type="scientific">Singulisphaera acidiphila (strain ATCC BAA-1392 / DSM 18658 / VKM B-2454 / MOB10)</name>
    <dbReference type="NCBI Taxonomy" id="886293"/>
    <lineage>
        <taxon>Bacteria</taxon>
        <taxon>Pseudomonadati</taxon>
        <taxon>Planctomycetota</taxon>
        <taxon>Planctomycetia</taxon>
        <taxon>Isosphaerales</taxon>
        <taxon>Isosphaeraceae</taxon>
        <taxon>Singulisphaera</taxon>
    </lineage>
</organism>
<reference evidence="1 2" key="1">
    <citation type="submission" date="2012-02" db="EMBL/GenBank/DDBJ databases">
        <title>Complete sequence of chromosome of Singulisphaera acidiphila DSM 18658.</title>
        <authorList>
            <consortium name="US DOE Joint Genome Institute (JGI-PGF)"/>
            <person name="Lucas S."/>
            <person name="Copeland A."/>
            <person name="Lapidus A."/>
            <person name="Glavina del Rio T."/>
            <person name="Dalin E."/>
            <person name="Tice H."/>
            <person name="Bruce D."/>
            <person name="Goodwin L."/>
            <person name="Pitluck S."/>
            <person name="Peters L."/>
            <person name="Ovchinnikova G."/>
            <person name="Chertkov O."/>
            <person name="Kyrpides N."/>
            <person name="Mavromatis K."/>
            <person name="Ivanova N."/>
            <person name="Brettin T."/>
            <person name="Detter J.C."/>
            <person name="Han C."/>
            <person name="Larimer F."/>
            <person name="Land M."/>
            <person name="Hauser L."/>
            <person name="Markowitz V."/>
            <person name="Cheng J.-F."/>
            <person name="Hugenholtz P."/>
            <person name="Woyke T."/>
            <person name="Wu D."/>
            <person name="Tindall B."/>
            <person name="Pomrenke H."/>
            <person name="Brambilla E."/>
            <person name="Klenk H.-P."/>
            <person name="Eisen J.A."/>
        </authorList>
    </citation>
    <scope>NUCLEOTIDE SEQUENCE [LARGE SCALE GENOMIC DNA]</scope>
    <source>
        <strain evidence="2">ATCC BAA-1392 / DSM 18658 / VKM B-2454 / MOB10</strain>
    </source>
</reference>
<dbReference type="HOGENOM" id="CLU_2755691_0_0_0"/>
<dbReference type="EMBL" id="CP003364">
    <property type="protein sequence ID" value="AGA24632.1"/>
    <property type="molecule type" value="Genomic_DNA"/>
</dbReference>
<dbReference type="Proteomes" id="UP000010798">
    <property type="component" value="Chromosome"/>
</dbReference>
<name>L0D5U6_SINAD</name>
<dbReference type="PROSITE" id="PS51257">
    <property type="entry name" value="PROKAR_LIPOPROTEIN"/>
    <property type="match status" value="1"/>
</dbReference>
<dbReference type="AlphaFoldDB" id="L0D5U6"/>